<dbReference type="Gene3D" id="2.60.120.10">
    <property type="entry name" value="Jelly Rolls"/>
    <property type="match status" value="1"/>
</dbReference>
<gene>
    <name evidence="1" type="ORF">J2I48_12225</name>
</gene>
<reference evidence="1 2" key="1">
    <citation type="submission" date="2021-03" db="EMBL/GenBank/DDBJ databases">
        <title>Fibrella sp. HMF5036 genome sequencing and assembly.</title>
        <authorList>
            <person name="Kang H."/>
            <person name="Kim H."/>
            <person name="Bae S."/>
            <person name="Joh K."/>
        </authorList>
    </citation>
    <scope>NUCLEOTIDE SEQUENCE [LARGE SCALE GENOMIC DNA]</scope>
    <source>
        <strain evidence="1 2">HMF5036</strain>
    </source>
</reference>
<keyword evidence="2" id="KW-1185">Reference proteome</keyword>
<dbReference type="InterPro" id="IPR014710">
    <property type="entry name" value="RmlC-like_jellyroll"/>
</dbReference>
<evidence type="ECO:0000313" key="1">
    <source>
        <dbReference type="EMBL" id="MBO0931767.1"/>
    </source>
</evidence>
<dbReference type="Proteomes" id="UP000664795">
    <property type="component" value="Unassembled WGS sequence"/>
</dbReference>
<organism evidence="1 2">
    <name type="scientific">Fibrella aquatilis</name>
    <dbReference type="NCBI Taxonomy" id="2817059"/>
    <lineage>
        <taxon>Bacteria</taxon>
        <taxon>Pseudomonadati</taxon>
        <taxon>Bacteroidota</taxon>
        <taxon>Cytophagia</taxon>
        <taxon>Cytophagales</taxon>
        <taxon>Spirosomataceae</taxon>
        <taxon>Fibrella</taxon>
    </lineage>
</organism>
<sequence>MDTQTQAQIYLADRRGVSGNAVLRSLHTFHFGAYRAEGREPFGPLCLLNDDTLTASASLTMQAEVVTTALLLPIMGGLEYQVGTAASDFLEPGQVGILSLMAGETYTISNPYETETINCLQLWLAGGQASFTPSVIQTPFDLTDQNKLLPLLHGDSANRVYIGRYGGRQEGLYQLINSANGLFILVLQGVFEVANRLLHEKDGLSLLDPQHGAVEFEALSDDAILLVVEVATPDGI</sequence>
<dbReference type="PANTHER" id="PTHR43212">
    <property type="entry name" value="QUERCETIN 2,3-DIOXYGENASE"/>
    <property type="match status" value="1"/>
</dbReference>
<dbReference type="RefSeq" id="WP_207335730.1">
    <property type="nucleotide sequence ID" value="NZ_JAFMYU010000008.1"/>
</dbReference>
<evidence type="ECO:0000313" key="2">
    <source>
        <dbReference type="Proteomes" id="UP000664795"/>
    </source>
</evidence>
<dbReference type="InterPro" id="IPR012093">
    <property type="entry name" value="Pirin"/>
</dbReference>
<dbReference type="InterPro" id="IPR011051">
    <property type="entry name" value="RmlC_Cupin_sf"/>
</dbReference>
<dbReference type="EMBL" id="JAFMYU010000008">
    <property type="protein sequence ID" value="MBO0931767.1"/>
    <property type="molecule type" value="Genomic_DNA"/>
</dbReference>
<comment type="caution">
    <text evidence="1">The sequence shown here is derived from an EMBL/GenBank/DDBJ whole genome shotgun (WGS) entry which is preliminary data.</text>
</comment>
<dbReference type="SUPFAM" id="SSF51182">
    <property type="entry name" value="RmlC-like cupins"/>
    <property type="match status" value="1"/>
</dbReference>
<name>A0A939G3N4_9BACT</name>
<proteinExistence type="predicted"/>
<dbReference type="PANTHER" id="PTHR43212:SF3">
    <property type="entry name" value="QUERCETIN 2,3-DIOXYGENASE"/>
    <property type="match status" value="1"/>
</dbReference>
<dbReference type="AlphaFoldDB" id="A0A939G3N4"/>
<accession>A0A939G3N4</accession>
<protein>
    <submittedName>
        <fullName evidence="1">Pirin</fullName>
    </submittedName>
</protein>